<comment type="caution">
    <text evidence="2">The sequence shown here is derived from an EMBL/GenBank/DDBJ whole genome shotgun (WGS) entry which is preliminary data.</text>
</comment>
<dbReference type="OrthoDB" id="10478584at2759"/>
<evidence type="ECO:0000256" key="1">
    <source>
        <dbReference type="SAM" id="MobiDB-lite"/>
    </source>
</evidence>
<name>A0A9Q0MP92_9DIPT</name>
<dbReference type="AlphaFoldDB" id="A0A9Q0MP92"/>
<evidence type="ECO:0000313" key="2">
    <source>
        <dbReference type="EMBL" id="KAJ6635600.1"/>
    </source>
</evidence>
<gene>
    <name evidence="2" type="ORF">Bhyg_14186</name>
</gene>
<dbReference type="EMBL" id="WJQU01000004">
    <property type="protein sequence ID" value="KAJ6635600.1"/>
    <property type="molecule type" value="Genomic_DNA"/>
</dbReference>
<feature type="compositionally biased region" description="Basic and acidic residues" evidence="1">
    <location>
        <begin position="437"/>
        <end position="446"/>
    </location>
</feature>
<feature type="compositionally biased region" description="Polar residues" evidence="1">
    <location>
        <begin position="597"/>
        <end position="610"/>
    </location>
</feature>
<feature type="region of interest" description="Disordered" evidence="1">
    <location>
        <begin position="597"/>
        <end position="616"/>
    </location>
</feature>
<evidence type="ECO:0000313" key="3">
    <source>
        <dbReference type="Proteomes" id="UP001151699"/>
    </source>
</evidence>
<feature type="region of interest" description="Disordered" evidence="1">
    <location>
        <begin position="315"/>
        <end position="373"/>
    </location>
</feature>
<dbReference type="Proteomes" id="UP001151699">
    <property type="component" value="Chromosome C"/>
</dbReference>
<feature type="compositionally biased region" description="Low complexity" evidence="1">
    <location>
        <begin position="337"/>
        <end position="354"/>
    </location>
</feature>
<feature type="compositionally biased region" description="Polar residues" evidence="1">
    <location>
        <begin position="427"/>
        <end position="436"/>
    </location>
</feature>
<sequence>MQNIKEYQTCEPSTIRDSDLIIDLECDVQSGDNKTYKCNEYEDIEKLIEVSKQFQADYENEKFHLSFEDPTDLHIPILSSGSNSYRPQKISPDVKTTNDIDNYYFSNRSFEKTNVHGMRRRTQVLAVKLPNAGPFGTGIVRPAPKKHSCVTKSEISPSQRSNPMRGNIKPYTSRYYNFDRLHPTLQLVENGDSIFPKRIRKGTAEMAYKVETRKGLTWHEFFERSNNFAGKTHESWCGGVRAHTTSSTQTNVAEAWTVESNDVNKIQKHVLPPMNIRAECSIQRIPEISIVPTGLKHTVKSNIKMVEIVYENASRHQEREEQVQQGREGESKLGTDLPNQSESSSESPNLSETNESTDESSETLPSSSNHHGYDSSLDESISLIISRASALTSGVTNNESAKHFLHDKSTQTQKLKKFLKNRRNIKGQRTMQTSSDCSEHESDEKMPVPTPPPPSQIMRQEVSLPTFPTNELLQMVDEIFDTSNEVVNVNRNYILKETSVQTEIVWENINELLRQQSAVLKTTLVGDPNPAKPFPLSSLTMNGRINGSENGEHFAQELNGSIAESCCRHVQPKKFKICSCVPCNSHIVSCRNNVEQKPLSSASGHTSTSPEPIPVTKTKIFPSERFKKMKQAQREHFENDPRISKTLKKIYETAKTMKSSSSSSEHRLSNYSQFDNELLEPSLYTINDEALLFGLNSKNEIHYSSHLLRTESSQDTSTQNGNYYGRGRKGIELSNKLLCTNSEESSYDSFNKRESDLERCLMKDIENSWSDPAALSSVFSSSSLERKVYEIQSGGGLT</sequence>
<protein>
    <submittedName>
        <fullName evidence="2">Uncharacterized protein</fullName>
    </submittedName>
</protein>
<reference evidence="2" key="1">
    <citation type="submission" date="2022-07" db="EMBL/GenBank/DDBJ databases">
        <authorList>
            <person name="Trinca V."/>
            <person name="Uliana J.V.C."/>
            <person name="Torres T.T."/>
            <person name="Ward R.J."/>
            <person name="Monesi N."/>
        </authorList>
    </citation>
    <scope>NUCLEOTIDE SEQUENCE</scope>
    <source>
        <strain evidence="2">HSMRA1968</strain>
        <tissue evidence="2">Whole embryos</tissue>
    </source>
</reference>
<keyword evidence="3" id="KW-1185">Reference proteome</keyword>
<accession>A0A9Q0MP92</accession>
<feature type="compositionally biased region" description="Basic and acidic residues" evidence="1">
    <location>
        <begin position="315"/>
        <end position="333"/>
    </location>
</feature>
<feature type="region of interest" description="Disordered" evidence="1">
    <location>
        <begin position="425"/>
        <end position="455"/>
    </location>
</feature>
<proteinExistence type="predicted"/>
<organism evidence="2 3">
    <name type="scientific">Pseudolycoriella hygida</name>
    <dbReference type="NCBI Taxonomy" id="35572"/>
    <lineage>
        <taxon>Eukaryota</taxon>
        <taxon>Metazoa</taxon>
        <taxon>Ecdysozoa</taxon>
        <taxon>Arthropoda</taxon>
        <taxon>Hexapoda</taxon>
        <taxon>Insecta</taxon>
        <taxon>Pterygota</taxon>
        <taxon>Neoptera</taxon>
        <taxon>Endopterygota</taxon>
        <taxon>Diptera</taxon>
        <taxon>Nematocera</taxon>
        <taxon>Sciaroidea</taxon>
        <taxon>Sciaridae</taxon>
        <taxon>Pseudolycoriella</taxon>
    </lineage>
</organism>